<organism evidence="3 4">
    <name type="scientific">Periconia macrospinosa</name>
    <dbReference type="NCBI Taxonomy" id="97972"/>
    <lineage>
        <taxon>Eukaryota</taxon>
        <taxon>Fungi</taxon>
        <taxon>Dikarya</taxon>
        <taxon>Ascomycota</taxon>
        <taxon>Pezizomycotina</taxon>
        <taxon>Dothideomycetes</taxon>
        <taxon>Pleosporomycetidae</taxon>
        <taxon>Pleosporales</taxon>
        <taxon>Massarineae</taxon>
        <taxon>Periconiaceae</taxon>
        <taxon>Periconia</taxon>
    </lineage>
</organism>
<keyword evidence="1" id="KW-0732">Signal</keyword>
<dbReference type="GO" id="GO:0051213">
    <property type="term" value="F:dioxygenase activity"/>
    <property type="evidence" value="ECO:0007669"/>
    <property type="project" value="UniProtKB-KW"/>
</dbReference>
<dbReference type="InterPro" id="IPR037523">
    <property type="entry name" value="VOC_core"/>
</dbReference>
<dbReference type="EMBL" id="KZ805352">
    <property type="protein sequence ID" value="PVI01822.1"/>
    <property type="molecule type" value="Genomic_DNA"/>
</dbReference>
<protein>
    <submittedName>
        <fullName evidence="3">Glyoxalase/Bleomycin resistance protein/Dihydroxybiphenyl dioxygenase</fullName>
    </submittedName>
</protein>
<evidence type="ECO:0000256" key="1">
    <source>
        <dbReference type="SAM" id="SignalP"/>
    </source>
</evidence>
<dbReference type="PANTHER" id="PTHR10374:SF19">
    <property type="entry name" value="LYASE (GLO1), PUTATIVE (AFU_ORTHOLOGUE AFUA_2G13550)-RELATED"/>
    <property type="match status" value="1"/>
</dbReference>
<dbReference type="Proteomes" id="UP000244855">
    <property type="component" value="Unassembled WGS sequence"/>
</dbReference>
<feature type="chain" id="PRO_5015876148" evidence="1">
    <location>
        <begin position="19"/>
        <end position="237"/>
    </location>
</feature>
<dbReference type="STRING" id="97972.A0A2V1DV48"/>
<dbReference type="OrthoDB" id="16820at2759"/>
<reference evidence="3 4" key="1">
    <citation type="journal article" date="2018" name="Sci. Rep.">
        <title>Comparative genomics provides insights into the lifestyle and reveals functional heterogeneity of dark septate endophytic fungi.</title>
        <authorList>
            <person name="Knapp D.G."/>
            <person name="Nemeth J.B."/>
            <person name="Barry K."/>
            <person name="Hainaut M."/>
            <person name="Henrissat B."/>
            <person name="Johnson J."/>
            <person name="Kuo A."/>
            <person name="Lim J.H.P."/>
            <person name="Lipzen A."/>
            <person name="Nolan M."/>
            <person name="Ohm R.A."/>
            <person name="Tamas L."/>
            <person name="Grigoriev I.V."/>
            <person name="Spatafora J.W."/>
            <person name="Nagy L.G."/>
            <person name="Kovacs G.M."/>
        </authorList>
    </citation>
    <scope>NUCLEOTIDE SEQUENCE [LARGE SCALE GENOMIC DNA]</scope>
    <source>
        <strain evidence="3 4">DSE2036</strain>
    </source>
</reference>
<evidence type="ECO:0000259" key="2">
    <source>
        <dbReference type="PROSITE" id="PS51819"/>
    </source>
</evidence>
<evidence type="ECO:0000313" key="3">
    <source>
        <dbReference type="EMBL" id="PVI01822.1"/>
    </source>
</evidence>
<dbReference type="InterPro" id="IPR004360">
    <property type="entry name" value="Glyas_Fos-R_dOase_dom"/>
</dbReference>
<accession>A0A2V1DV48</accession>
<dbReference type="Pfam" id="PF00903">
    <property type="entry name" value="Glyoxalase"/>
    <property type="match status" value="1"/>
</dbReference>
<feature type="signal peptide" evidence="1">
    <location>
        <begin position="1"/>
        <end position="18"/>
    </location>
</feature>
<sequence>MKLSTILPSLILAFPVLSCDHANIARRASENSTIPLKNFIPGDDPPANPATMGYFINHIALQVSNVTRSREWYSNVLGMRHIFTVEISPNFTITYMGHSQGGRNGTGYQTGGELLRDKNNLAGLVELQHNPNFANRVYNAENPHNSFSHLGLIVPDIAATQAHLESQGVRIIKKTGELDLSGATEESRIVGGMLGVADLKSVRGDIQAAIPSIKFIGFDLFIVAADPDGNLFEIQPQ</sequence>
<dbReference type="AlphaFoldDB" id="A0A2V1DV48"/>
<name>A0A2V1DV48_9PLEO</name>
<gene>
    <name evidence="3" type="ORF">DM02DRAFT_560907</name>
</gene>
<dbReference type="SUPFAM" id="SSF54593">
    <property type="entry name" value="Glyoxalase/Bleomycin resistance protein/Dihydroxybiphenyl dioxygenase"/>
    <property type="match status" value="1"/>
</dbReference>
<feature type="domain" description="VOC" evidence="2">
    <location>
        <begin position="55"/>
        <end position="237"/>
    </location>
</feature>
<keyword evidence="4" id="KW-1185">Reference proteome</keyword>
<dbReference type="Gene3D" id="3.10.180.10">
    <property type="entry name" value="2,3-Dihydroxybiphenyl 1,2-Dioxygenase, domain 1"/>
    <property type="match status" value="1"/>
</dbReference>
<evidence type="ECO:0000313" key="4">
    <source>
        <dbReference type="Proteomes" id="UP000244855"/>
    </source>
</evidence>
<keyword evidence="3" id="KW-0560">Oxidoreductase</keyword>
<dbReference type="InterPro" id="IPR029068">
    <property type="entry name" value="Glyas_Bleomycin-R_OHBP_Dase"/>
</dbReference>
<proteinExistence type="predicted"/>
<dbReference type="PROSITE" id="PS51819">
    <property type="entry name" value="VOC"/>
    <property type="match status" value="1"/>
</dbReference>
<feature type="non-terminal residue" evidence="3">
    <location>
        <position position="237"/>
    </location>
</feature>
<keyword evidence="3" id="KW-0223">Dioxygenase</keyword>
<dbReference type="PANTHER" id="PTHR10374">
    <property type="entry name" value="LACTOYLGLUTATHIONE LYASE GLYOXALASE I"/>
    <property type="match status" value="1"/>
</dbReference>